<evidence type="ECO:0000256" key="6">
    <source>
        <dbReference type="ARBA" id="ARBA00022679"/>
    </source>
</evidence>
<dbReference type="EnsemblPlants" id="Pp3c4_17850V3.1">
    <property type="protein sequence ID" value="Pp3c4_17850V3.1"/>
    <property type="gene ID" value="Pp3c4_17850"/>
</dbReference>
<keyword evidence="6" id="KW-0808">Transferase</keyword>
<dbReference type="Pfam" id="PF02364">
    <property type="entry name" value="Glucan_synthase"/>
    <property type="match status" value="1"/>
</dbReference>
<dbReference type="STRING" id="3218.A0A2K1KNY9"/>
<evidence type="ECO:0000256" key="1">
    <source>
        <dbReference type="ARBA" id="ARBA00004651"/>
    </source>
</evidence>
<feature type="transmembrane region" description="Helical" evidence="15">
    <location>
        <begin position="1946"/>
        <end position="1972"/>
    </location>
</feature>
<evidence type="ECO:0000256" key="7">
    <source>
        <dbReference type="ARBA" id="ARBA00022692"/>
    </source>
</evidence>
<organism evidence="17">
    <name type="scientific">Physcomitrium patens</name>
    <name type="common">Spreading-leaved earth moss</name>
    <name type="synonym">Physcomitrella patens</name>
    <dbReference type="NCBI Taxonomy" id="3218"/>
    <lineage>
        <taxon>Eukaryota</taxon>
        <taxon>Viridiplantae</taxon>
        <taxon>Streptophyta</taxon>
        <taxon>Embryophyta</taxon>
        <taxon>Bryophyta</taxon>
        <taxon>Bryophytina</taxon>
        <taxon>Bryopsida</taxon>
        <taxon>Funariidae</taxon>
        <taxon>Funariales</taxon>
        <taxon>Funariaceae</taxon>
        <taxon>Physcomitrium</taxon>
    </lineage>
</organism>
<evidence type="ECO:0000256" key="5">
    <source>
        <dbReference type="ARBA" id="ARBA00022676"/>
    </source>
</evidence>
<dbReference type="Proteomes" id="UP000006727">
    <property type="component" value="Chromosome 4"/>
</dbReference>
<evidence type="ECO:0000256" key="3">
    <source>
        <dbReference type="ARBA" id="ARBA00012589"/>
    </source>
</evidence>
<feature type="transmembrane region" description="Helical" evidence="15">
    <location>
        <begin position="1576"/>
        <end position="1594"/>
    </location>
</feature>
<evidence type="ECO:0000256" key="13">
    <source>
        <dbReference type="ARBA" id="ARBA00047777"/>
    </source>
</evidence>
<evidence type="ECO:0000313" key="19">
    <source>
        <dbReference type="Proteomes" id="UP000006727"/>
    </source>
</evidence>
<dbReference type="GO" id="GO:0003843">
    <property type="term" value="F:1,3-beta-D-glucan synthase activity"/>
    <property type="evidence" value="ECO:0007669"/>
    <property type="project" value="UniProtKB-EC"/>
</dbReference>
<feature type="transmembrane region" description="Helical" evidence="15">
    <location>
        <begin position="683"/>
        <end position="704"/>
    </location>
</feature>
<dbReference type="InterPro" id="IPR058851">
    <property type="entry name" value="CALS1_helical"/>
</dbReference>
<dbReference type="GO" id="GO:0008360">
    <property type="term" value="P:regulation of cell shape"/>
    <property type="evidence" value="ECO:0007669"/>
    <property type="project" value="UniProtKB-KW"/>
</dbReference>
<protein>
    <recommendedName>
        <fullName evidence="12">1,3-beta-glucan synthase</fullName>
        <ecNumber evidence="3">2.4.1.34</ecNumber>
    </recommendedName>
    <alternativeName>
        <fullName evidence="12">1,3-beta-glucan synthase</fullName>
    </alternativeName>
</protein>
<comment type="subcellular location">
    <subcellularLocation>
        <location evidence="1">Cell membrane</location>
        <topology evidence="1">Multi-pass membrane protein</topology>
    </subcellularLocation>
</comment>
<dbReference type="Gramene" id="Pp3c4_17850V3.1">
    <property type="protein sequence ID" value="Pp3c4_17850V3.1"/>
    <property type="gene ID" value="Pp3c4_17850"/>
</dbReference>
<keyword evidence="4" id="KW-1003">Cell membrane</keyword>
<proteinExistence type="inferred from homology"/>
<evidence type="ECO:0000256" key="11">
    <source>
        <dbReference type="ARBA" id="ARBA00023316"/>
    </source>
</evidence>
<feature type="region of interest" description="Disordered" evidence="14">
    <location>
        <begin position="1208"/>
        <end position="1227"/>
    </location>
</feature>
<feature type="transmembrane region" description="Helical" evidence="15">
    <location>
        <begin position="1689"/>
        <end position="1712"/>
    </location>
</feature>
<feature type="domain" description="1,3-beta-glucan synthase component FKS1-like" evidence="16">
    <location>
        <begin position="341"/>
        <end position="451"/>
    </location>
</feature>
<feature type="compositionally biased region" description="Polar residues" evidence="14">
    <location>
        <begin position="1216"/>
        <end position="1227"/>
    </location>
</feature>
<feature type="transmembrane region" description="Helical" evidence="15">
    <location>
        <begin position="1665"/>
        <end position="1683"/>
    </location>
</feature>
<evidence type="ECO:0000256" key="4">
    <source>
        <dbReference type="ARBA" id="ARBA00022475"/>
    </source>
</evidence>
<feature type="transmembrane region" description="Helical" evidence="15">
    <location>
        <begin position="1879"/>
        <end position="1897"/>
    </location>
</feature>
<dbReference type="InterPro" id="IPR003440">
    <property type="entry name" value="Glyco_trans_48_dom"/>
</dbReference>
<evidence type="ECO:0000256" key="2">
    <source>
        <dbReference type="ARBA" id="ARBA00009040"/>
    </source>
</evidence>
<keyword evidence="7 15" id="KW-0812">Transmembrane</keyword>
<reference evidence="17 19" key="1">
    <citation type="journal article" date="2008" name="Science">
        <title>The Physcomitrella genome reveals evolutionary insights into the conquest of land by plants.</title>
        <authorList>
            <person name="Rensing S."/>
            <person name="Lang D."/>
            <person name="Zimmer A."/>
            <person name="Terry A."/>
            <person name="Salamov A."/>
            <person name="Shapiro H."/>
            <person name="Nishiyama T."/>
            <person name="Perroud P.-F."/>
            <person name="Lindquist E."/>
            <person name="Kamisugi Y."/>
            <person name="Tanahashi T."/>
            <person name="Sakakibara K."/>
            <person name="Fujita T."/>
            <person name="Oishi K."/>
            <person name="Shin-I T."/>
            <person name="Kuroki Y."/>
            <person name="Toyoda A."/>
            <person name="Suzuki Y."/>
            <person name="Hashimoto A."/>
            <person name="Yamaguchi K."/>
            <person name="Sugano A."/>
            <person name="Kohara Y."/>
            <person name="Fujiyama A."/>
            <person name="Anterola A."/>
            <person name="Aoki S."/>
            <person name="Ashton N."/>
            <person name="Barbazuk W.B."/>
            <person name="Barker E."/>
            <person name="Bennetzen J."/>
            <person name="Bezanilla M."/>
            <person name="Blankenship R."/>
            <person name="Cho S.H."/>
            <person name="Dutcher S."/>
            <person name="Estelle M."/>
            <person name="Fawcett J.A."/>
            <person name="Gundlach H."/>
            <person name="Hanada K."/>
            <person name="Heyl A."/>
            <person name="Hicks K.A."/>
            <person name="Hugh J."/>
            <person name="Lohr M."/>
            <person name="Mayer K."/>
            <person name="Melkozernov A."/>
            <person name="Murata T."/>
            <person name="Nelson D."/>
            <person name="Pils B."/>
            <person name="Prigge M."/>
            <person name="Reiss B."/>
            <person name="Renner T."/>
            <person name="Rombauts S."/>
            <person name="Rushton P."/>
            <person name="Sanderfoot A."/>
            <person name="Schween G."/>
            <person name="Shiu S.-H."/>
            <person name="Stueber K."/>
            <person name="Theodoulou F.L."/>
            <person name="Tu H."/>
            <person name="Van de Peer Y."/>
            <person name="Verrier P.J."/>
            <person name="Waters E."/>
            <person name="Wood A."/>
            <person name="Yang L."/>
            <person name="Cove D."/>
            <person name="Cuming A."/>
            <person name="Hasebe M."/>
            <person name="Lucas S."/>
            <person name="Mishler D.B."/>
            <person name="Reski R."/>
            <person name="Grigoriev I."/>
            <person name="Quatrano R.S."/>
            <person name="Boore J.L."/>
        </authorList>
    </citation>
    <scope>NUCLEOTIDE SEQUENCE [LARGE SCALE GENOMIC DNA]</scope>
    <source>
        <strain evidence="18 19">cv. Gransden 2004</strain>
    </source>
</reference>
<comment type="similarity">
    <text evidence="2">Belongs to the glycosyltransferase 48 family.</text>
</comment>
<keyword evidence="10 15" id="KW-0472">Membrane</keyword>
<feature type="transmembrane region" description="Helical" evidence="15">
    <location>
        <begin position="1765"/>
        <end position="1782"/>
    </location>
</feature>
<keyword evidence="5" id="KW-0328">Glycosyltransferase</keyword>
<comment type="catalytic activity">
    <reaction evidence="13">
        <text>[(1-&gt;3)-beta-D-glucosyl](n) + UDP-alpha-D-glucose = [(1-&gt;3)-beta-D-glucosyl](n+1) + UDP + H(+)</text>
        <dbReference type="Rhea" id="RHEA:21476"/>
        <dbReference type="Rhea" id="RHEA-COMP:11146"/>
        <dbReference type="Rhea" id="RHEA-COMP:14303"/>
        <dbReference type="ChEBI" id="CHEBI:15378"/>
        <dbReference type="ChEBI" id="CHEBI:37671"/>
        <dbReference type="ChEBI" id="CHEBI:58223"/>
        <dbReference type="ChEBI" id="CHEBI:58885"/>
        <dbReference type="EC" id="2.4.1.34"/>
    </reaction>
</comment>
<feature type="transmembrane region" description="Helical" evidence="15">
    <location>
        <begin position="519"/>
        <end position="536"/>
    </location>
</feature>
<dbReference type="EC" id="2.4.1.34" evidence="3"/>
<feature type="transmembrane region" description="Helical" evidence="15">
    <location>
        <begin position="586"/>
        <end position="607"/>
    </location>
</feature>
<sequence>MAPHSHVPHLERRRVVGRWEELVSKAIDAKGKRPFLRLSRGEYEDTVVPQFLQEQNNKISDILQTAHDVENDYPIVARILFEYAYDLSQKMDPKSESRGVLQFKTGLLKAIKLRADGEKTDRSEAISMLQDFYQYLKGHIDRLEDENVSREQRKKYNKTPEEWTELKRKVYITSQILNEVVDYLSPKTNQDVQFDSDLKEDLKKTAEKVNDFKAYNIIPFEAPGVVNPFQYSPEITAAIKSIEFEPSGGHEFGVDFKPPKMRNLDIFDFFQYAFGFQADNVLNQREHLLLLVANAQSRVNNIVKAISNVEEKLLGNYERWCKYVKRVNSTSRKPLDSSPRSMKLFWAALYLLIWGEAANVRFLPECLCYIFHHMAFETYELLNNPFNQKSTILKDSETFLDAIIKPVYEVVAAEAKVCNHGKSPHSSWRNYDDFNEYFWAPSCFELSWPWRLHSGFFVKPMQVSDKVKKFKFRKAQDQMPLLEQNHRSEGEHAMERKAGKSNFVEHRTGFHLYHSFHRLWIFLVCMLQGLAIFAFCDGKLNNANIKYVLSVGPTYFIMKLLQSALDVILMIGAYRSTRYRTVARVWLSLIWFAGFSGIITILYVKTIQEQNSGSGLSTWFRLYCIPLIFYGGSELFIWLFLNMPGLRILAASCSNFGPTRFLKWVHQEQYYVGRGMRESSSDYFSYLVFWAIVLACKFSFSYFLQIKSMVGPTRIIIDLTDINYRWRDIVSKSNHNALTLASLWAPVVMIYFLDLQIWYTVISALVGGFDGARIGLGEIRDLEMLRRRFFSLPSAFTTKLLPHESFQKNSRESVNNDESKVNAMKFAPIWNEVITCLREEDLISNKEKELLLMPNNKVSRTPPLNDLLLIQWPLFLLSNKVFSAIDTVNAYKQSKNKELWDKIKDDRYMMYAVQEAYYSCKNILEYLLVKDQGVLWVKSIFALVEAIKPDEHLNDIFRFNKLTKLLDKVANLTGVLINEAANEVFTVAAVREKLLDLYDMVTRDFVREETNVSVDQQLFSEFSLPTHEFISQVRRLNSILTSKESASEVPVNEEARRRLEFFSNSLFMTMPKSPPVRKMFSFSVFTPYYSEDVIYSIEKLTKPNDDGISIIYYLSTIVPDEWKNFLERQFPNDLEARRIFAKTVLPKKDYKKEKEKSRSLDDLVDEDKNQLRLWASYRGQTLARTVRGMMYYKKALILQAEQESTYGSEDLEQGLHHSTPSSPSDSGVVTARAQAELKFLYVVSAQLYGEQKQSTNPEDRQRATDIKWLMKEYDSLRISYIHKAKVTKRDKTKVYEYYSKLMKGLPDGNDQEIYSIKLPGEVILGEGKPENQNHAIVFTRGEAIQTIDMNQEHYLEETFKMRNLLEEFEIQYGGRFPTILGVREHVFTGSVSSLAWFMSLQERSFVTLGQRVLAKPLKVRMHYGHPDVFDRIFHITRGGISKSSKQINLSEDIFAGFNSTLRLGNITHHEYIQCGKGRDVGLNQIAAFEGKVASGNGEQTLSRDIYRLGHLFDFFRMMSFFFTTVGYYFTTMLTVLTVYVFLYGKVYLALSGVDAQLKIKGLASNVALQSALDTQFLLQIGVFTAVPMIMNFILEEGLLRAITSFFTMQFQLSSVFFTFSLGTRTHYFGRTILHGGAKYASTGRGFVIEHIKYAENYRNYSRTHFVKALEIMLLLIVYLIYGAPERTTFTYILLTFSSWFLAVAWLWAPYIFNPSGFEWQKTVKDFENWTNWMFQQEGQDEKDDKCWEVWWKGQISHIRTLRGRFWEIALSLRFFMVQYGVAYSLNVAGHDKSFRVYGFSWCVLVLIVVLFKVFSLSKKSLANFQLIVRILQLVVFCGVICGLIFTVAFTSLTIGDVFASVLSLIPTGWGLLSVRISSLLPRLFSALFLVFFVVLTSRAVFSSTKVSERSRFKYRDLIETACIFFEWQQIAIALKPVMKKLRLWKFVLAIARLYDVFIGAIVFIPIAFLSWFPFVSTFQTRLVFNQAFSRGLEISTLLAGGNPDVAGNQSQHSKTR</sequence>
<dbReference type="EMBL" id="ABEU02000004">
    <property type="protein sequence ID" value="PNR55490.1"/>
    <property type="molecule type" value="Genomic_DNA"/>
</dbReference>
<dbReference type="Pfam" id="PF14288">
    <property type="entry name" value="FKS1_dom1"/>
    <property type="match status" value="1"/>
</dbReference>
<dbReference type="InterPro" id="IPR026899">
    <property type="entry name" value="FKS1-like_dom1"/>
</dbReference>
<dbReference type="SMART" id="SM01205">
    <property type="entry name" value="FKS1_dom1"/>
    <property type="match status" value="1"/>
</dbReference>
<name>A0A2K1KNY9_PHYPA</name>
<dbReference type="PANTHER" id="PTHR12741">
    <property type="entry name" value="LYST-INTERACTING PROTEIN LIP5 DOPAMINE RESPONSIVE PROTEIN DRG-1"/>
    <property type="match status" value="1"/>
</dbReference>
<evidence type="ECO:0000256" key="10">
    <source>
        <dbReference type="ARBA" id="ARBA00023136"/>
    </source>
</evidence>
<reference evidence="18" key="3">
    <citation type="submission" date="2020-12" db="UniProtKB">
        <authorList>
            <consortium name="EnsemblPlants"/>
        </authorList>
    </citation>
    <scope>IDENTIFICATION</scope>
</reference>
<dbReference type="FunCoup" id="A0A2K1KNY9">
    <property type="interactions" value="2508"/>
</dbReference>
<feature type="transmembrane region" description="Helical" evidence="15">
    <location>
        <begin position="1794"/>
        <end position="1814"/>
    </location>
</feature>
<evidence type="ECO:0000256" key="15">
    <source>
        <dbReference type="SAM" id="Phobius"/>
    </source>
</evidence>
<keyword evidence="19" id="KW-1185">Reference proteome</keyword>
<evidence type="ECO:0000313" key="17">
    <source>
        <dbReference type="EMBL" id="PNR55490.1"/>
    </source>
</evidence>
<evidence type="ECO:0000259" key="16">
    <source>
        <dbReference type="SMART" id="SM01205"/>
    </source>
</evidence>
<keyword evidence="8" id="KW-0133">Cell shape</keyword>
<dbReference type="GO" id="GO:0046527">
    <property type="term" value="F:glucosyltransferase activity"/>
    <property type="evidence" value="ECO:0000318"/>
    <property type="project" value="GO_Central"/>
</dbReference>
<dbReference type="Pfam" id="PF25968">
    <property type="entry name" value="CALS1"/>
    <property type="match status" value="1"/>
</dbReference>
<dbReference type="PANTHER" id="PTHR12741:SF47">
    <property type="entry name" value="CALLOSE SYNTHASE 9"/>
    <property type="match status" value="1"/>
</dbReference>
<feature type="transmembrane region" description="Helical" evidence="15">
    <location>
        <begin position="1854"/>
        <end position="1872"/>
    </location>
</feature>
<reference evidence="17 19" key="2">
    <citation type="journal article" date="2018" name="Plant J.">
        <title>The Physcomitrella patens chromosome-scale assembly reveals moss genome structure and evolution.</title>
        <authorList>
            <person name="Lang D."/>
            <person name="Ullrich K.K."/>
            <person name="Murat F."/>
            <person name="Fuchs J."/>
            <person name="Jenkins J."/>
            <person name="Haas F.B."/>
            <person name="Piednoel M."/>
            <person name="Gundlach H."/>
            <person name="Van Bel M."/>
            <person name="Meyberg R."/>
            <person name="Vives C."/>
            <person name="Morata J."/>
            <person name="Symeonidi A."/>
            <person name="Hiss M."/>
            <person name="Muchero W."/>
            <person name="Kamisugi Y."/>
            <person name="Saleh O."/>
            <person name="Blanc G."/>
            <person name="Decker E.L."/>
            <person name="van Gessel N."/>
            <person name="Grimwood J."/>
            <person name="Hayes R.D."/>
            <person name="Graham S.W."/>
            <person name="Gunter L.E."/>
            <person name="McDaniel S.F."/>
            <person name="Hoernstein S.N.W."/>
            <person name="Larsson A."/>
            <person name="Li F.W."/>
            <person name="Perroud P.F."/>
            <person name="Phillips J."/>
            <person name="Ranjan P."/>
            <person name="Rokshar D.S."/>
            <person name="Rothfels C.J."/>
            <person name="Schneider L."/>
            <person name="Shu S."/>
            <person name="Stevenson D.W."/>
            <person name="Thummler F."/>
            <person name="Tillich M."/>
            <person name="Villarreal Aguilar J.C."/>
            <person name="Widiez T."/>
            <person name="Wong G.K."/>
            <person name="Wymore A."/>
            <person name="Zhang Y."/>
            <person name="Zimmer A.D."/>
            <person name="Quatrano R.S."/>
            <person name="Mayer K.F.X."/>
            <person name="Goodstein D."/>
            <person name="Casacuberta J.M."/>
            <person name="Vandepoele K."/>
            <person name="Reski R."/>
            <person name="Cuming A.C."/>
            <person name="Tuskan G.A."/>
            <person name="Maumus F."/>
            <person name="Salse J."/>
            <person name="Schmutz J."/>
            <person name="Rensing S.A."/>
        </authorList>
    </citation>
    <scope>NUCLEOTIDE SEQUENCE [LARGE SCALE GENOMIC DNA]</scope>
    <source>
        <strain evidence="18 19">cv. Gransden 2004</strain>
    </source>
</reference>
<dbReference type="Gene3D" id="1.25.40.270">
    <property type="entry name" value="Vacuolar protein sorting-associated protein vta1"/>
    <property type="match status" value="1"/>
</dbReference>
<dbReference type="GO" id="GO:0006075">
    <property type="term" value="P:(1-&gt;3)-beta-D-glucan biosynthetic process"/>
    <property type="evidence" value="ECO:0007669"/>
    <property type="project" value="InterPro"/>
</dbReference>
<accession>A0A2K1KNY9</accession>
<dbReference type="InterPro" id="IPR023175">
    <property type="entry name" value="Vta1/CALS_N_sf"/>
</dbReference>
<feature type="transmembrane region" description="Helical" evidence="15">
    <location>
        <begin position="1520"/>
        <end position="1542"/>
    </location>
</feature>
<keyword evidence="11" id="KW-0961">Cell wall biogenesis/degradation</keyword>
<evidence type="ECO:0000256" key="12">
    <source>
        <dbReference type="ARBA" id="ARBA00032165"/>
    </source>
</evidence>
<evidence type="ECO:0000313" key="18">
    <source>
        <dbReference type="EnsemblPlants" id="Pp3c4_17850V3.1"/>
    </source>
</evidence>
<evidence type="ECO:0000256" key="8">
    <source>
        <dbReference type="ARBA" id="ARBA00022960"/>
    </source>
</evidence>
<dbReference type="PaxDb" id="3218-PP1S13_132V6.1"/>
<keyword evidence="9 15" id="KW-1133">Transmembrane helix</keyword>
<dbReference type="GO" id="GO:0005886">
    <property type="term" value="C:plasma membrane"/>
    <property type="evidence" value="ECO:0000318"/>
    <property type="project" value="GO_Central"/>
</dbReference>
<gene>
    <name evidence="17" type="ORF">PHYPA_006387</name>
</gene>
<evidence type="ECO:0000256" key="14">
    <source>
        <dbReference type="SAM" id="MobiDB-lite"/>
    </source>
</evidence>
<dbReference type="InParanoid" id="A0A2K1KNY9"/>
<evidence type="ECO:0000256" key="9">
    <source>
        <dbReference type="ARBA" id="ARBA00022989"/>
    </source>
</evidence>
<dbReference type="GO" id="GO:0000148">
    <property type="term" value="C:1,3-beta-D-glucan synthase complex"/>
    <property type="evidence" value="ECO:0007669"/>
    <property type="project" value="InterPro"/>
</dbReference>
<feature type="transmembrane region" description="Helical" evidence="15">
    <location>
        <begin position="1826"/>
        <end position="1848"/>
    </location>
</feature>
<feature type="transmembrane region" description="Helical" evidence="15">
    <location>
        <begin position="619"/>
        <end position="641"/>
    </location>
</feature>